<dbReference type="HOGENOM" id="CLU_057269_0_0_0"/>
<dbReference type="InterPro" id="IPR054468">
    <property type="entry name" value="NrSPol-like_HBD"/>
</dbReference>
<reference evidence="2 3" key="2">
    <citation type="journal article" date="2011" name="Stand. Genomic Sci.">
        <title>Complete genome sequence of Truepera radiovictrix type strain (RQ-24).</title>
        <authorList>
            <person name="Ivanova N."/>
            <person name="Rohde C."/>
            <person name="Munk C."/>
            <person name="Nolan M."/>
            <person name="Lucas S."/>
            <person name="Del Rio T.G."/>
            <person name="Tice H."/>
            <person name="Deshpande S."/>
            <person name="Cheng J.F."/>
            <person name="Tapia R."/>
            <person name="Han C."/>
            <person name="Goodwin L."/>
            <person name="Pitluck S."/>
            <person name="Liolios K."/>
            <person name="Mavromatis K."/>
            <person name="Mikhailova N."/>
            <person name="Pati A."/>
            <person name="Chen A."/>
            <person name="Palaniappan K."/>
            <person name="Land M."/>
            <person name="Hauser L."/>
            <person name="Chang Y.J."/>
            <person name="Jeffries C.D."/>
            <person name="Brambilla E."/>
            <person name="Rohde M."/>
            <person name="Goker M."/>
            <person name="Tindall B.J."/>
            <person name="Woyke T."/>
            <person name="Bristow J."/>
            <person name="Eisen J.A."/>
            <person name="Markowitz V."/>
            <person name="Hugenholtz P."/>
            <person name="Kyrpides N.C."/>
            <person name="Klenk H.P."/>
            <person name="Lapidus A."/>
        </authorList>
    </citation>
    <scope>NUCLEOTIDE SEQUENCE [LARGE SCALE GENOMIC DNA]</scope>
    <source>
        <strain evidence="3">DSM 17093 / CIP 108686 / LMG 22925 / RQ-24</strain>
    </source>
</reference>
<name>D7CQE3_TRURR</name>
<dbReference type="Pfam" id="PF22763">
    <property type="entry name" value="NrS1-1_pol-like_HBD"/>
    <property type="match status" value="1"/>
</dbReference>
<evidence type="ECO:0000313" key="3">
    <source>
        <dbReference type="Proteomes" id="UP000000379"/>
    </source>
</evidence>
<sequence length="273" mass="31003">MYESIPHELRTLNQWVAWQRQIDGTRVKKVPLDPKMMRSASVVDPDTWSSFDAACRREHSDGIGFVLTADDGIVGIDLDNCIVDGFVTTAAFKIVDHFNSYTEVSPSGTGLHIFIRANLNRAWKRTNGSRSVEIYGDRRYLTMTGDRAPLSRLAIHDRQDELNAFLAKYDRASSPPRTIARTAPQRDDEDVLQRAANARNGERFRKLWSGDTSAYGHDHNRADLALCNMLWYWSGDEAQVDRLFRRSGLMRDKWDSARGASTYGENLILKAMS</sequence>
<accession>D7CQE3</accession>
<reference evidence="3" key="1">
    <citation type="submission" date="2010-05" db="EMBL/GenBank/DDBJ databases">
        <title>The complete genome of Truepera radiovictris DSM 17093.</title>
        <authorList>
            <consortium name="US DOE Joint Genome Institute (JGI-PGF)"/>
            <person name="Lucas S."/>
            <person name="Copeland A."/>
            <person name="Lapidus A."/>
            <person name="Glavina del Rio T."/>
            <person name="Dalin E."/>
            <person name="Tice H."/>
            <person name="Bruce D."/>
            <person name="Goodwin L."/>
            <person name="Pitluck S."/>
            <person name="Kyrpides N."/>
            <person name="Mavromatis K."/>
            <person name="Ovchinnikova G."/>
            <person name="Munk A.C."/>
            <person name="Detter J.C."/>
            <person name="Han C."/>
            <person name="Tapia R."/>
            <person name="Land M."/>
            <person name="Hauser L."/>
            <person name="Markowitz V."/>
            <person name="Cheng J.-F."/>
            <person name="Hugenholtz P."/>
            <person name="Woyke T."/>
            <person name="Wu D."/>
            <person name="Tindall B."/>
            <person name="Pomrenke H.G."/>
            <person name="Brambilla E."/>
            <person name="Klenk H.-P."/>
            <person name="Eisen J.A."/>
        </authorList>
    </citation>
    <scope>NUCLEOTIDE SEQUENCE [LARGE SCALE GENOMIC DNA]</scope>
    <source>
        <strain evidence="3">DSM 17093 / CIP 108686 / LMG 22925 / RQ-24</strain>
    </source>
</reference>
<gene>
    <name evidence="2" type="ordered locus">Trad_1810</name>
</gene>
<keyword evidence="3" id="KW-1185">Reference proteome</keyword>
<dbReference type="KEGG" id="tra:Trad_1810"/>
<proteinExistence type="predicted"/>
<evidence type="ECO:0000259" key="1">
    <source>
        <dbReference type="Pfam" id="PF22763"/>
    </source>
</evidence>
<protein>
    <recommendedName>
        <fullName evidence="1">NrS-1 polymerase-like HBD domain-containing protein</fullName>
    </recommendedName>
</protein>
<dbReference type="EMBL" id="CP002049">
    <property type="protein sequence ID" value="ADI14927.1"/>
    <property type="molecule type" value="Genomic_DNA"/>
</dbReference>
<dbReference type="Proteomes" id="UP000000379">
    <property type="component" value="Chromosome"/>
</dbReference>
<dbReference type="eggNOG" id="COG4983">
    <property type="taxonomic scope" value="Bacteria"/>
</dbReference>
<feature type="domain" description="NrS-1 polymerase-like HBD" evidence="1">
    <location>
        <begin position="220"/>
        <end position="272"/>
    </location>
</feature>
<evidence type="ECO:0000313" key="2">
    <source>
        <dbReference type="EMBL" id="ADI14927.1"/>
    </source>
</evidence>
<organism evidence="2 3">
    <name type="scientific">Truepera radiovictrix (strain DSM 17093 / CIP 108686 / LMG 22925 / RQ-24)</name>
    <dbReference type="NCBI Taxonomy" id="649638"/>
    <lineage>
        <taxon>Bacteria</taxon>
        <taxon>Thermotogati</taxon>
        <taxon>Deinococcota</taxon>
        <taxon>Deinococci</taxon>
        <taxon>Trueperales</taxon>
        <taxon>Trueperaceae</taxon>
        <taxon>Truepera</taxon>
    </lineage>
</organism>
<dbReference type="AlphaFoldDB" id="D7CQE3"/>